<sequence length="147" mass="17688">MNYQYKFGRVLALKEREKDEALSLYQESVKKFEEAAQKLYELLKKKEDLEAHQATGLQKGLSIMDIRQQQLFIGNIEKTIHHYQKMVINARNRMNLHQEKLMEKNIEVKKYEKIREKDFELFLRELKANESKQMDDISIQHYMHRGG</sequence>
<evidence type="ECO:0000256" key="8">
    <source>
        <dbReference type="ARBA" id="ARBA00022927"/>
    </source>
</evidence>
<organism evidence="11 12">
    <name type="scientific">Anoxybacillus andreesenii</name>
    <dbReference type="NCBI Taxonomy" id="1325932"/>
    <lineage>
        <taxon>Bacteria</taxon>
        <taxon>Bacillati</taxon>
        <taxon>Bacillota</taxon>
        <taxon>Bacilli</taxon>
        <taxon>Bacillales</taxon>
        <taxon>Anoxybacillaceae</taxon>
        <taxon>Anoxybacillus</taxon>
    </lineage>
</organism>
<keyword evidence="8" id="KW-0653">Protein transport</keyword>
<evidence type="ECO:0000256" key="7">
    <source>
        <dbReference type="ARBA" id="ARBA00022795"/>
    </source>
</evidence>
<evidence type="ECO:0000256" key="6">
    <source>
        <dbReference type="ARBA" id="ARBA00022500"/>
    </source>
</evidence>
<keyword evidence="11" id="KW-0969">Cilium</keyword>
<evidence type="ECO:0000256" key="4">
    <source>
        <dbReference type="ARBA" id="ARBA00022448"/>
    </source>
</evidence>
<reference evidence="11 12" key="1">
    <citation type="submission" date="2023-07" db="EMBL/GenBank/DDBJ databases">
        <title>Genomic Encyclopedia of Type Strains, Phase IV (KMG-IV): sequencing the most valuable type-strain genomes for metagenomic binning, comparative biology and taxonomic classification.</title>
        <authorList>
            <person name="Goeker M."/>
        </authorList>
    </citation>
    <scope>NUCLEOTIDE SEQUENCE [LARGE SCALE GENOMIC DNA]</scope>
    <source>
        <strain evidence="11 12">DSM 23948</strain>
    </source>
</reference>
<dbReference type="Gene3D" id="1.10.287.1700">
    <property type="match status" value="1"/>
</dbReference>
<keyword evidence="12" id="KW-1185">Reference proteome</keyword>
<evidence type="ECO:0000256" key="5">
    <source>
        <dbReference type="ARBA" id="ARBA00022475"/>
    </source>
</evidence>
<comment type="caution">
    <text evidence="11">The sequence shown here is derived from an EMBL/GenBank/DDBJ whole genome shotgun (WGS) entry which is preliminary data.</text>
</comment>
<evidence type="ECO:0000256" key="2">
    <source>
        <dbReference type="ARBA" id="ARBA00010004"/>
    </source>
</evidence>
<evidence type="ECO:0000256" key="10">
    <source>
        <dbReference type="ARBA" id="ARBA00023225"/>
    </source>
</evidence>
<comment type="subcellular location">
    <subcellularLocation>
        <location evidence="1">Cell membrane</location>
        <topology evidence="1">Peripheral membrane protein</topology>
        <orientation evidence="1">Cytoplasmic side</orientation>
    </subcellularLocation>
</comment>
<keyword evidence="6" id="KW-0145">Chemotaxis</keyword>
<keyword evidence="11" id="KW-0282">Flagellum</keyword>
<keyword evidence="5" id="KW-1003">Cell membrane</keyword>
<proteinExistence type="inferred from homology"/>
<evidence type="ECO:0000256" key="3">
    <source>
        <dbReference type="ARBA" id="ARBA00020392"/>
    </source>
</evidence>
<keyword evidence="9" id="KW-0472">Membrane</keyword>
<evidence type="ECO:0000313" key="11">
    <source>
        <dbReference type="EMBL" id="MDQ0156814.1"/>
    </source>
</evidence>
<dbReference type="InterPro" id="IPR053716">
    <property type="entry name" value="Flag_assembly_chemotaxis_eff"/>
</dbReference>
<keyword evidence="7" id="KW-1005">Bacterial flagellum biogenesis</keyword>
<dbReference type="Proteomes" id="UP001231362">
    <property type="component" value="Unassembled WGS sequence"/>
</dbReference>
<evidence type="ECO:0000313" key="12">
    <source>
        <dbReference type="Proteomes" id="UP001231362"/>
    </source>
</evidence>
<keyword evidence="4" id="KW-0813">Transport</keyword>
<dbReference type="RefSeq" id="WP_307151312.1">
    <property type="nucleotide sequence ID" value="NZ_JAUSTU010000015.1"/>
</dbReference>
<protein>
    <recommendedName>
        <fullName evidence="3">Flagellar FliJ protein</fullName>
    </recommendedName>
</protein>
<keyword evidence="10" id="KW-1006">Bacterial flagellum protein export</keyword>
<dbReference type="NCBIfam" id="TIGR02473">
    <property type="entry name" value="flagell_FliJ"/>
    <property type="match status" value="1"/>
</dbReference>
<gene>
    <name evidence="11" type="ORF">J2S07_003137</name>
</gene>
<comment type="similarity">
    <text evidence="2">Belongs to the FliJ family.</text>
</comment>
<evidence type="ECO:0000256" key="9">
    <source>
        <dbReference type="ARBA" id="ARBA00023136"/>
    </source>
</evidence>
<keyword evidence="11" id="KW-0966">Cell projection</keyword>
<dbReference type="EMBL" id="JAUSTU010000015">
    <property type="protein sequence ID" value="MDQ0156814.1"/>
    <property type="molecule type" value="Genomic_DNA"/>
</dbReference>
<accession>A0ABT9V7B1</accession>
<dbReference type="Pfam" id="PF02050">
    <property type="entry name" value="FliJ"/>
    <property type="match status" value="1"/>
</dbReference>
<name>A0ABT9V7B1_9BACL</name>
<evidence type="ECO:0000256" key="1">
    <source>
        <dbReference type="ARBA" id="ARBA00004413"/>
    </source>
</evidence>
<dbReference type="InterPro" id="IPR012823">
    <property type="entry name" value="Flagell_FliJ"/>
</dbReference>